<name>A0A0L0GA09_9EUKA</name>
<keyword evidence="6 11" id="KW-0378">Hydrolase</keyword>
<dbReference type="InterPro" id="IPR019756">
    <property type="entry name" value="Pept_S26A_signal_pept_1_Ser-AS"/>
</dbReference>
<dbReference type="EC" id="3.4.21.-" evidence="11"/>
<dbReference type="GO" id="GO:0006465">
    <property type="term" value="P:signal peptide processing"/>
    <property type="evidence" value="ECO:0007669"/>
    <property type="project" value="InterPro"/>
</dbReference>
<dbReference type="AlphaFoldDB" id="A0A0L0GA09"/>
<evidence type="ECO:0000256" key="8">
    <source>
        <dbReference type="ARBA" id="ARBA00023128"/>
    </source>
</evidence>
<feature type="domain" description="Peptidase S26" evidence="12">
    <location>
        <begin position="11"/>
        <end position="102"/>
    </location>
</feature>
<comment type="subcellular location">
    <subcellularLocation>
        <location evidence="1">Mitochondrion inner membrane</location>
        <topology evidence="1">Single-pass membrane protein</topology>
    </subcellularLocation>
</comment>
<dbReference type="STRING" id="667725.A0A0L0GA09"/>
<evidence type="ECO:0000256" key="4">
    <source>
        <dbReference type="ARBA" id="ARBA00022692"/>
    </source>
</evidence>
<keyword evidence="4 11" id="KW-0812">Transmembrane</keyword>
<organism evidence="13 14">
    <name type="scientific">Sphaeroforma arctica JP610</name>
    <dbReference type="NCBI Taxonomy" id="667725"/>
    <lineage>
        <taxon>Eukaryota</taxon>
        <taxon>Ichthyosporea</taxon>
        <taxon>Ichthyophonida</taxon>
        <taxon>Sphaeroforma</taxon>
    </lineage>
</organism>
<dbReference type="InterPro" id="IPR019533">
    <property type="entry name" value="Peptidase_S26"/>
</dbReference>
<feature type="transmembrane region" description="Helical" evidence="11">
    <location>
        <begin position="12"/>
        <end position="33"/>
    </location>
</feature>
<keyword evidence="9 11" id="KW-0472">Membrane</keyword>
<dbReference type="PRINTS" id="PR00727">
    <property type="entry name" value="LEADERPTASE"/>
</dbReference>
<dbReference type="Pfam" id="PF10502">
    <property type="entry name" value="Peptidase_S26"/>
    <property type="match status" value="1"/>
</dbReference>
<protein>
    <recommendedName>
        <fullName evidence="11">Mitochondrial inner membrane protease subunit</fullName>
        <ecNumber evidence="11">3.4.21.-</ecNumber>
    </recommendedName>
</protein>
<dbReference type="SUPFAM" id="SSF51306">
    <property type="entry name" value="LexA/Signal peptidase"/>
    <property type="match status" value="1"/>
</dbReference>
<dbReference type="Proteomes" id="UP000054560">
    <property type="component" value="Unassembled WGS sequence"/>
</dbReference>
<feature type="active site" evidence="10">
    <location>
        <position position="89"/>
    </location>
</feature>
<evidence type="ECO:0000256" key="5">
    <source>
        <dbReference type="ARBA" id="ARBA00022792"/>
    </source>
</evidence>
<keyword evidence="8 11" id="KW-0496">Mitochondrion</keyword>
<keyword evidence="3 11" id="KW-0645">Protease</keyword>
<dbReference type="EMBL" id="KQ241681">
    <property type="protein sequence ID" value="KNC85840.1"/>
    <property type="molecule type" value="Genomic_DNA"/>
</dbReference>
<dbReference type="InterPro" id="IPR000223">
    <property type="entry name" value="Pept_S26A_signal_pept_1"/>
</dbReference>
<evidence type="ECO:0000313" key="14">
    <source>
        <dbReference type="Proteomes" id="UP000054560"/>
    </source>
</evidence>
<dbReference type="GO" id="GO:0042720">
    <property type="term" value="C:mitochondrial inner membrane peptidase complex"/>
    <property type="evidence" value="ECO:0007669"/>
    <property type="project" value="InterPro"/>
</dbReference>
<evidence type="ECO:0000256" key="1">
    <source>
        <dbReference type="ARBA" id="ARBA00004434"/>
    </source>
</evidence>
<reference evidence="13 14" key="1">
    <citation type="submission" date="2011-02" db="EMBL/GenBank/DDBJ databases">
        <title>The Genome Sequence of Sphaeroforma arctica JP610.</title>
        <authorList>
            <consortium name="The Broad Institute Genome Sequencing Platform"/>
            <person name="Russ C."/>
            <person name="Cuomo C."/>
            <person name="Young S.K."/>
            <person name="Zeng Q."/>
            <person name="Gargeya S."/>
            <person name="Alvarado L."/>
            <person name="Berlin A."/>
            <person name="Chapman S.B."/>
            <person name="Chen Z."/>
            <person name="Freedman E."/>
            <person name="Gellesch M."/>
            <person name="Goldberg J."/>
            <person name="Griggs A."/>
            <person name="Gujja S."/>
            <person name="Heilman E."/>
            <person name="Heiman D."/>
            <person name="Howarth C."/>
            <person name="Mehta T."/>
            <person name="Neiman D."/>
            <person name="Pearson M."/>
            <person name="Roberts A."/>
            <person name="Saif S."/>
            <person name="Shea T."/>
            <person name="Shenoy N."/>
            <person name="Sisk P."/>
            <person name="Stolte C."/>
            <person name="Sykes S."/>
            <person name="White J."/>
            <person name="Yandava C."/>
            <person name="Burger G."/>
            <person name="Gray M.W."/>
            <person name="Holland P.W.H."/>
            <person name="King N."/>
            <person name="Lang F.B.F."/>
            <person name="Roger A.J."/>
            <person name="Ruiz-Trillo I."/>
            <person name="Haas B."/>
            <person name="Nusbaum C."/>
            <person name="Birren B."/>
        </authorList>
    </citation>
    <scope>NUCLEOTIDE SEQUENCE [LARGE SCALE GENOMIC DNA]</scope>
    <source>
        <strain evidence="13 14">JP610</strain>
    </source>
</reference>
<dbReference type="Gene3D" id="2.10.109.10">
    <property type="entry name" value="Umud Fragment, subunit A"/>
    <property type="match status" value="1"/>
</dbReference>
<evidence type="ECO:0000256" key="6">
    <source>
        <dbReference type="ARBA" id="ARBA00022801"/>
    </source>
</evidence>
<dbReference type="OrthoDB" id="9996127at2759"/>
<dbReference type="GeneID" id="25902490"/>
<sequence>MSYQYLKNNVLLGVFGVTSFCFITTHVAVVLCINGNSMEPTLLDGDRVLVAKWDRPVRFDGRQSSRYNPTRGDIVVLRSPQKPKERLVKRILGFEGDVIRTRPSVDKTETVRINPGQMWIEGDNSRGSMDSNTYGQMPINLIEGRAAFILYPWGRFGRLQNRPPPNTRFVRKGRNYD</sequence>
<feature type="active site" evidence="10">
    <location>
        <position position="37"/>
    </location>
</feature>
<evidence type="ECO:0000256" key="10">
    <source>
        <dbReference type="PIRSR" id="PIRSR600223-1"/>
    </source>
</evidence>
<dbReference type="RefSeq" id="XP_014159742.1">
    <property type="nucleotide sequence ID" value="XM_014304267.1"/>
</dbReference>
<evidence type="ECO:0000256" key="3">
    <source>
        <dbReference type="ARBA" id="ARBA00022670"/>
    </source>
</evidence>
<dbReference type="InterPro" id="IPR036286">
    <property type="entry name" value="LexA/Signal_pep-like_sf"/>
</dbReference>
<dbReference type="NCBIfam" id="TIGR02227">
    <property type="entry name" value="sigpep_I_bact"/>
    <property type="match status" value="1"/>
</dbReference>
<gene>
    <name evidence="13" type="ORF">SARC_01986</name>
</gene>
<dbReference type="InterPro" id="IPR037730">
    <property type="entry name" value="IMP2"/>
</dbReference>
<keyword evidence="14" id="KW-1185">Reference proteome</keyword>
<dbReference type="InterPro" id="IPR019758">
    <property type="entry name" value="Pept_S26A_signal_pept_1_CS"/>
</dbReference>
<dbReference type="GO" id="GO:0006627">
    <property type="term" value="P:protein processing involved in protein targeting to mitochondrion"/>
    <property type="evidence" value="ECO:0007669"/>
    <property type="project" value="InterPro"/>
</dbReference>
<dbReference type="eggNOG" id="KOG1568">
    <property type="taxonomic scope" value="Eukaryota"/>
</dbReference>
<proteinExistence type="inferred from homology"/>
<evidence type="ECO:0000259" key="12">
    <source>
        <dbReference type="Pfam" id="PF10502"/>
    </source>
</evidence>
<dbReference type="CDD" id="cd06530">
    <property type="entry name" value="S26_SPase_I"/>
    <property type="match status" value="1"/>
</dbReference>
<dbReference type="PANTHER" id="PTHR46041">
    <property type="entry name" value="MITOCHONDRIAL INNER MEMBRANE PROTEASE SUBUNIT 2"/>
    <property type="match status" value="1"/>
</dbReference>
<dbReference type="PANTHER" id="PTHR46041:SF2">
    <property type="entry name" value="MITOCHONDRIAL INNER MEMBRANE PROTEASE SUBUNIT 2"/>
    <property type="match status" value="1"/>
</dbReference>
<evidence type="ECO:0000256" key="9">
    <source>
        <dbReference type="ARBA" id="ARBA00023136"/>
    </source>
</evidence>
<dbReference type="PROSITE" id="PS00761">
    <property type="entry name" value="SPASE_I_3"/>
    <property type="match status" value="1"/>
</dbReference>
<comment type="similarity">
    <text evidence="2">Belongs to the peptidase S26 family. IMP2 subfamily.</text>
</comment>
<evidence type="ECO:0000256" key="11">
    <source>
        <dbReference type="RuleBase" id="RU362041"/>
    </source>
</evidence>
<dbReference type="GO" id="GO:0004252">
    <property type="term" value="F:serine-type endopeptidase activity"/>
    <property type="evidence" value="ECO:0007669"/>
    <property type="project" value="InterPro"/>
</dbReference>
<evidence type="ECO:0000256" key="2">
    <source>
        <dbReference type="ARBA" id="ARBA00007066"/>
    </source>
</evidence>
<dbReference type="PROSITE" id="PS00501">
    <property type="entry name" value="SPASE_I_1"/>
    <property type="match status" value="1"/>
</dbReference>
<keyword evidence="7 11" id="KW-1133">Transmembrane helix</keyword>
<evidence type="ECO:0000313" key="13">
    <source>
        <dbReference type="EMBL" id="KNC85840.1"/>
    </source>
</evidence>
<keyword evidence="5 11" id="KW-0999">Mitochondrion inner membrane</keyword>
<accession>A0A0L0GA09</accession>
<evidence type="ECO:0000256" key="7">
    <source>
        <dbReference type="ARBA" id="ARBA00022989"/>
    </source>
</evidence>